<protein>
    <submittedName>
        <fullName evidence="5">Efflux RND transporter periplasmic adaptor subunit</fullName>
    </submittedName>
</protein>
<name>A0ABY5GUP0_9GAMM</name>
<dbReference type="Proteomes" id="UP001059950">
    <property type="component" value="Chromosome"/>
</dbReference>
<evidence type="ECO:0000313" key="5">
    <source>
        <dbReference type="EMBL" id="UTW03702.1"/>
    </source>
</evidence>
<feature type="compositionally biased region" description="Polar residues" evidence="2">
    <location>
        <begin position="184"/>
        <end position="195"/>
    </location>
</feature>
<evidence type="ECO:0000256" key="3">
    <source>
        <dbReference type="SAM" id="Phobius"/>
    </source>
</evidence>
<reference evidence="5" key="1">
    <citation type="submission" date="2021-04" db="EMBL/GenBank/DDBJ databases">
        <title>Oceanospirillales bacteria with DddD are important DMSP degraders in coastal seawater.</title>
        <authorList>
            <person name="Liu J."/>
        </authorList>
    </citation>
    <scope>NUCLEOTIDE SEQUENCE</scope>
    <source>
        <strain evidence="5">GY6</strain>
    </source>
</reference>
<dbReference type="Pfam" id="PF25917">
    <property type="entry name" value="BSH_RND"/>
    <property type="match status" value="1"/>
</dbReference>
<dbReference type="Gene3D" id="2.40.30.170">
    <property type="match status" value="1"/>
</dbReference>
<keyword evidence="3" id="KW-0472">Membrane</keyword>
<gene>
    <name evidence="5" type="ORF">KDX31_01270</name>
</gene>
<accession>A0ABY5GUP0</accession>
<dbReference type="Gene3D" id="2.40.50.100">
    <property type="match status" value="1"/>
</dbReference>
<proteinExistence type="inferred from homology"/>
<comment type="similarity">
    <text evidence="1">Belongs to the membrane fusion protein (MFP) (TC 8.A.1) family.</text>
</comment>
<keyword evidence="6" id="KW-1185">Reference proteome</keyword>
<dbReference type="Gene3D" id="1.10.287.470">
    <property type="entry name" value="Helix hairpin bin"/>
    <property type="match status" value="1"/>
</dbReference>
<dbReference type="InterPro" id="IPR058625">
    <property type="entry name" value="MdtA-like_BSH"/>
</dbReference>
<dbReference type="SUPFAM" id="SSF111369">
    <property type="entry name" value="HlyD-like secretion proteins"/>
    <property type="match status" value="1"/>
</dbReference>
<dbReference type="InterPro" id="IPR006143">
    <property type="entry name" value="RND_pump_MFP"/>
</dbReference>
<evidence type="ECO:0000313" key="6">
    <source>
        <dbReference type="Proteomes" id="UP001059950"/>
    </source>
</evidence>
<feature type="domain" description="Multidrug resistance protein MdtA-like barrel-sandwich hybrid" evidence="4">
    <location>
        <begin position="81"/>
        <end position="258"/>
    </location>
</feature>
<feature type="region of interest" description="Disordered" evidence="2">
    <location>
        <begin position="420"/>
        <end position="440"/>
    </location>
</feature>
<feature type="compositionally biased region" description="Low complexity" evidence="2">
    <location>
        <begin position="426"/>
        <end position="440"/>
    </location>
</feature>
<keyword evidence="3" id="KW-1133">Transmembrane helix</keyword>
<dbReference type="PANTHER" id="PTHR30469:SF15">
    <property type="entry name" value="HLYD FAMILY OF SECRETION PROTEINS"/>
    <property type="match status" value="1"/>
</dbReference>
<keyword evidence="3" id="KW-0812">Transmembrane</keyword>
<evidence type="ECO:0000259" key="4">
    <source>
        <dbReference type="Pfam" id="PF25917"/>
    </source>
</evidence>
<feature type="transmembrane region" description="Helical" evidence="3">
    <location>
        <begin position="16"/>
        <end position="36"/>
    </location>
</feature>
<evidence type="ECO:0000256" key="1">
    <source>
        <dbReference type="ARBA" id="ARBA00009477"/>
    </source>
</evidence>
<dbReference type="EMBL" id="CP073344">
    <property type="protein sequence ID" value="UTW03702.1"/>
    <property type="molecule type" value="Genomic_DNA"/>
</dbReference>
<sequence length="440" mass="48150">MAEQRAKSFYQNHIHWLLPILILLAAALIVVALIVTKPTAPSRPAKEKVWTVKVIPAEPAAYSPQLSLYGRIESPSSSTLSSSINAYVEKRLASEGEYVDAGQLLIQLDNRDASLLLAQKQAEVDRIEALIAAEKVRYQANIKALKIEQELVALTQRTLKRYQDLSSRSLASQNQLDDARKSRQQQALSLNSRQQSIDDHPNQLAQLEAQLKQATAQRDSAALDLERSQIVAPFSGRIAEVNIAAGERVRSGDALLTIYDTRALEVRSQIPSRYLPQLRQQLSRDKKIVATASLDGQSLALTLERFAATVSSGNAGVDALFRIASDDYRGEPGRSLSLDLIMPEQSNLLALPPQAIFGTDRIYTVKDSRLQGSTIERVGDIRDRNGESKVLVRSTSIQPGEQILTTQLPNAMTGLLVEVASSQTDSKPATKPASAAARAE</sequence>
<dbReference type="NCBIfam" id="TIGR01730">
    <property type="entry name" value="RND_mfp"/>
    <property type="match status" value="1"/>
</dbReference>
<organism evidence="5 6">
    <name type="scientific">Amphritea atlantica</name>
    <dbReference type="NCBI Taxonomy" id="355243"/>
    <lineage>
        <taxon>Bacteria</taxon>
        <taxon>Pseudomonadati</taxon>
        <taxon>Pseudomonadota</taxon>
        <taxon>Gammaproteobacteria</taxon>
        <taxon>Oceanospirillales</taxon>
        <taxon>Oceanospirillaceae</taxon>
        <taxon>Amphritea</taxon>
    </lineage>
</organism>
<feature type="region of interest" description="Disordered" evidence="2">
    <location>
        <begin position="171"/>
        <end position="198"/>
    </location>
</feature>
<evidence type="ECO:0000256" key="2">
    <source>
        <dbReference type="SAM" id="MobiDB-lite"/>
    </source>
</evidence>
<dbReference type="PANTHER" id="PTHR30469">
    <property type="entry name" value="MULTIDRUG RESISTANCE PROTEIN MDTA"/>
    <property type="match status" value="1"/>
</dbReference>